<dbReference type="Proteomes" id="UP000254925">
    <property type="component" value="Unassembled WGS sequence"/>
</dbReference>
<dbReference type="EMBL" id="QQBB01000014">
    <property type="protein sequence ID" value="RDI52575.1"/>
    <property type="molecule type" value="Genomic_DNA"/>
</dbReference>
<dbReference type="RefSeq" id="WP_147282479.1">
    <property type="nucleotide sequence ID" value="NZ_QQBB01000014.1"/>
</dbReference>
<name>A0A370H7B0_9HYPH</name>
<comment type="caution">
    <text evidence="1">The sequence shown here is derived from an EMBL/GenBank/DDBJ whole genome shotgun (WGS) entry which is preliminary data.</text>
</comment>
<sequence length="88" mass="10388">MANSNANFWVGEHSSGLNAPIKDVLHKICDIDLHHEVALLNLDQANMDKDQKEHLRQTLRNSYQDTRQPYVDFLKALWRHYNRRPYTA</sequence>
<organism evidence="1 2">
    <name type="scientific">Microvirga subterranea</name>
    <dbReference type="NCBI Taxonomy" id="186651"/>
    <lineage>
        <taxon>Bacteria</taxon>
        <taxon>Pseudomonadati</taxon>
        <taxon>Pseudomonadota</taxon>
        <taxon>Alphaproteobacteria</taxon>
        <taxon>Hyphomicrobiales</taxon>
        <taxon>Methylobacteriaceae</taxon>
        <taxon>Microvirga</taxon>
    </lineage>
</organism>
<reference evidence="1 2" key="1">
    <citation type="submission" date="2018-07" db="EMBL/GenBank/DDBJ databases">
        <title>Genomic Encyclopedia of Type Strains, Phase IV (KMG-IV): sequencing the most valuable type-strain genomes for metagenomic binning, comparative biology and taxonomic classification.</title>
        <authorList>
            <person name="Goeker M."/>
        </authorList>
    </citation>
    <scope>NUCLEOTIDE SEQUENCE [LARGE SCALE GENOMIC DNA]</scope>
    <source>
        <strain evidence="1 2">DSM 14364</strain>
    </source>
</reference>
<protein>
    <submittedName>
        <fullName evidence="1">Uncharacterized protein</fullName>
    </submittedName>
</protein>
<evidence type="ECO:0000313" key="1">
    <source>
        <dbReference type="EMBL" id="RDI52575.1"/>
    </source>
</evidence>
<dbReference type="AlphaFoldDB" id="A0A370H7B0"/>
<accession>A0A370H7B0</accession>
<evidence type="ECO:0000313" key="2">
    <source>
        <dbReference type="Proteomes" id="UP000254925"/>
    </source>
</evidence>
<gene>
    <name evidence="1" type="ORF">DES45_11436</name>
</gene>
<keyword evidence="2" id="KW-1185">Reference proteome</keyword>
<proteinExistence type="predicted"/>